<protein>
    <submittedName>
        <fullName evidence="2">Uncharacterized protein</fullName>
    </submittedName>
</protein>
<proteinExistence type="predicted"/>
<keyword evidence="3" id="KW-1185">Reference proteome</keyword>
<evidence type="ECO:0000256" key="1">
    <source>
        <dbReference type="SAM" id="Phobius"/>
    </source>
</evidence>
<dbReference type="Proteomes" id="UP001431783">
    <property type="component" value="Unassembled WGS sequence"/>
</dbReference>
<sequence>MLSIRFGVLVQKMVLTVVQRNSFSNIALVCITCKFHVLVVLFLKYLSHSETEILEFISAEYSVKRQTLLSKWKERGRGVDYSKHKTKALANVLSSSFYIQFYINLKRKK</sequence>
<comment type="caution">
    <text evidence="2">The sequence shown here is derived from an EMBL/GenBank/DDBJ whole genome shotgun (WGS) entry which is preliminary data.</text>
</comment>
<feature type="transmembrane region" description="Helical" evidence="1">
    <location>
        <begin position="23"/>
        <end position="43"/>
    </location>
</feature>
<organism evidence="2 3">
    <name type="scientific">Henosepilachna vigintioctopunctata</name>
    <dbReference type="NCBI Taxonomy" id="420089"/>
    <lineage>
        <taxon>Eukaryota</taxon>
        <taxon>Metazoa</taxon>
        <taxon>Ecdysozoa</taxon>
        <taxon>Arthropoda</taxon>
        <taxon>Hexapoda</taxon>
        <taxon>Insecta</taxon>
        <taxon>Pterygota</taxon>
        <taxon>Neoptera</taxon>
        <taxon>Endopterygota</taxon>
        <taxon>Coleoptera</taxon>
        <taxon>Polyphaga</taxon>
        <taxon>Cucujiformia</taxon>
        <taxon>Coccinelloidea</taxon>
        <taxon>Coccinellidae</taxon>
        <taxon>Epilachninae</taxon>
        <taxon>Epilachnini</taxon>
        <taxon>Henosepilachna</taxon>
    </lineage>
</organism>
<keyword evidence="1" id="KW-0472">Membrane</keyword>
<name>A0AAW1TWB0_9CUCU</name>
<keyword evidence="1" id="KW-1133">Transmembrane helix</keyword>
<evidence type="ECO:0000313" key="3">
    <source>
        <dbReference type="Proteomes" id="UP001431783"/>
    </source>
</evidence>
<dbReference type="AlphaFoldDB" id="A0AAW1TWB0"/>
<accession>A0AAW1TWB0</accession>
<keyword evidence="1" id="KW-0812">Transmembrane</keyword>
<dbReference type="EMBL" id="JARQZJ010000032">
    <property type="protein sequence ID" value="KAK9875044.1"/>
    <property type="molecule type" value="Genomic_DNA"/>
</dbReference>
<reference evidence="2 3" key="1">
    <citation type="submission" date="2023-03" db="EMBL/GenBank/DDBJ databases">
        <title>Genome insight into feeding habits of ladybird beetles.</title>
        <authorList>
            <person name="Li H.-S."/>
            <person name="Huang Y.-H."/>
            <person name="Pang H."/>
        </authorList>
    </citation>
    <scope>NUCLEOTIDE SEQUENCE [LARGE SCALE GENOMIC DNA]</scope>
    <source>
        <strain evidence="2">SYSU_2023b</strain>
        <tissue evidence="2">Whole body</tissue>
    </source>
</reference>
<evidence type="ECO:0000313" key="2">
    <source>
        <dbReference type="EMBL" id="KAK9875044.1"/>
    </source>
</evidence>
<gene>
    <name evidence="2" type="ORF">WA026_005847</name>
</gene>